<reference evidence="2 3" key="1">
    <citation type="submission" date="2024-02" db="EMBL/GenBank/DDBJ databases">
        <title>Complete genome sequence of Pelagibacterium nitratireducens ZH15.</title>
        <authorList>
            <person name="Zhao L.H."/>
        </authorList>
    </citation>
    <scope>NUCLEOTIDE SEQUENCE [LARGE SCALE GENOMIC DNA]</scope>
    <source>
        <strain evidence="2 3">ZH15</strain>
    </source>
</reference>
<evidence type="ECO:0000256" key="1">
    <source>
        <dbReference type="SAM" id="SignalP"/>
    </source>
</evidence>
<protein>
    <submittedName>
        <fullName evidence="2">Transporter substrate-binding domain-containing protein</fullName>
    </submittedName>
</protein>
<keyword evidence="3" id="KW-1185">Reference proteome</keyword>
<evidence type="ECO:0000313" key="2">
    <source>
        <dbReference type="EMBL" id="WWT31805.1"/>
    </source>
</evidence>
<sequence length="282" mass="29882">MIVRLIKSIAMATAVTVAVCGTLSAQITDGLDFSEIEQWRLRTDNILRFCQLESNPTAAVDSRVGEAIAQRLLLNASFAVLGDNYGIGGEYAAQDIYVNLVNDCDIILGMGIGAGLYPPEFTTTRPYVGFAYVGVARAGSISNLSEISEAASIGGPVGSYGFTALTRYVATLPSTRRPRLLPYGETNLMLTRLRDETIDAMVIYGPVLAERLKNSSAQDIATFDLAPQAPATVNIGGLMLSDNTYLRTTVDAAIASMIADGTIETIVADAGFANLPFSAGGY</sequence>
<organism evidence="2 3">
    <name type="scientific">Pelagibacterium nitratireducens</name>
    <dbReference type="NCBI Taxonomy" id="1046114"/>
    <lineage>
        <taxon>Bacteria</taxon>
        <taxon>Pseudomonadati</taxon>
        <taxon>Pseudomonadota</taxon>
        <taxon>Alphaproteobacteria</taxon>
        <taxon>Hyphomicrobiales</taxon>
        <taxon>Devosiaceae</taxon>
        <taxon>Pelagibacterium</taxon>
    </lineage>
</organism>
<feature type="chain" id="PRO_5047353483" evidence="1">
    <location>
        <begin position="26"/>
        <end position="282"/>
    </location>
</feature>
<gene>
    <name evidence="2" type="ORF">V6617_12380</name>
</gene>
<name>A0ABZ2HXX7_9HYPH</name>
<accession>A0ABZ2HXX7</accession>
<keyword evidence="1" id="KW-0732">Signal</keyword>
<feature type="signal peptide" evidence="1">
    <location>
        <begin position="1"/>
        <end position="25"/>
    </location>
</feature>
<evidence type="ECO:0000313" key="3">
    <source>
        <dbReference type="Proteomes" id="UP001369958"/>
    </source>
</evidence>
<dbReference type="Proteomes" id="UP001369958">
    <property type="component" value="Chromosome"/>
</dbReference>
<dbReference type="RefSeq" id="WP_338607267.1">
    <property type="nucleotide sequence ID" value="NZ_CP146275.1"/>
</dbReference>
<dbReference type="EMBL" id="CP146275">
    <property type="protein sequence ID" value="WWT31805.1"/>
    <property type="molecule type" value="Genomic_DNA"/>
</dbReference>
<proteinExistence type="predicted"/>
<dbReference type="Gene3D" id="3.40.190.10">
    <property type="entry name" value="Periplasmic binding protein-like II"/>
    <property type="match status" value="2"/>
</dbReference>
<dbReference type="SUPFAM" id="SSF53850">
    <property type="entry name" value="Periplasmic binding protein-like II"/>
    <property type="match status" value="1"/>
</dbReference>